<feature type="region of interest" description="Disordered" evidence="1">
    <location>
        <begin position="141"/>
        <end position="196"/>
    </location>
</feature>
<feature type="region of interest" description="Disordered" evidence="1">
    <location>
        <begin position="1"/>
        <end position="77"/>
    </location>
</feature>
<evidence type="ECO:0000313" key="3">
    <source>
        <dbReference type="Proteomes" id="UP001189429"/>
    </source>
</evidence>
<gene>
    <name evidence="2" type="ORF">PCOR1329_LOCUS73226</name>
</gene>
<organism evidence="2 3">
    <name type="scientific">Prorocentrum cordatum</name>
    <dbReference type="NCBI Taxonomy" id="2364126"/>
    <lineage>
        <taxon>Eukaryota</taxon>
        <taxon>Sar</taxon>
        <taxon>Alveolata</taxon>
        <taxon>Dinophyceae</taxon>
        <taxon>Prorocentrales</taxon>
        <taxon>Prorocentraceae</taxon>
        <taxon>Prorocentrum</taxon>
    </lineage>
</organism>
<reference evidence="2" key="1">
    <citation type="submission" date="2023-10" db="EMBL/GenBank/DDBJ databases">
        <authorList>
            <person name="Chen Y."/>
            <person name="Shah S."/>
            <person name="Dougan E. K."/>
            <person name="Thang M."/>
            <person name="Chan C."/>
        </authorList>
    </citation>
    <scope>NUCLEOTIDE SEQUENCE [LARGE SCALE GENOMIC DNA]</scope>
</reference>
<dbReference type="Proteomes" id="UP001189429">
    <property type="component" value="Unassembled WGS sequence"/>
</dbReference>
<feature type="compositionally biased region" description="Basic and acidic residues" evidence="1">
    <location>
        <begin position="48"/>
        <end position="69"/>
    </location>
</feature>
<evidence type="ECO:0008006" key="4">
    <source>
        <dbReference type="Google" id="ProtNLM"/>
    </source>
</evidence>
<dbReference type="EMBL" id="CAUYUJ010019844">
    <property type="protein sequence ID" value="CAK0894086.1"/>
    <property type="molecule type" value="Genomic_DNA"/>
</dbReference>
<proteinExistence type="predicted"/>
<accession>A0ABN9X8N7</accession>
<keyword evidence="3" id="KW-1185">Reference proteome</keyword>
<evidence type="ECO:0000256" key="1">
    <source>
        <dbReference type="SAM" id="MobiDB-lite"/>
    </source>
</evidence>
<evidence type="ECO:0000313" key="2">
    <source>
        <dbReference type="EMBL" id="CAK0894086.1"/>
    </source>
</evidence>
<feature type="compositionally biased region" description="Low complexity" evidence="1">
    <location>
        <begin position="182"/>
        <end position="196"/>
    </location>
</feature>
<name>A0ABN9X8N7_9DINO</name>
<comment type="caution">
    <text evidence="2">The sequence shown here is derived from an EMBL/GenBank/DDBJ whole genome shotgun (WGS) entry which is preliminary data.</text>
</comment>
<feature type="compositionally biased region" description="Low complexity" evidence="1">
    <location>
        <begin position="161"/>
        <end position="175"/>
    </location>
</feature>
<protein>
    <recommendedName>
        <fullName evidence="4">Protein phosphatase</fullName>
    </recommendedName>
</protein>
<sequence>MCQRGAHNWQKRENHRSQRPPLGQGCNRLSQLPCRAGPSLATGSSGRQLEDGGSARKRERREKGREDARWGSAPHGGATAAASLHLKYSARTPHAVSTRIPLTVSWTMFSTVDMWGVGDATSAFPESALRVASAMDELSTACPTHKTQPRQQPSSEESCPTSASMAATMSASPRSPNRRYSSRVSSPSSRYPCSEA</sequence>
<feature type="compositionally biased region" description="Polar residues" evidence="1">
    <location>
        <begin position="141"/>
        <end position="160"/>
    </location>
</feature>